<dbReference type="InterPro" id="IPR019428">
    <property type="entry name" value="7TM_GPCR_serpentine_rcpt_Str"/>
</dbReference>
<dbReference type="SUPFAM" id="SSF81321">
    <property type="entry name" value="Family A G protein-coupled receptor-like"/>
    <property type="match status" value="1"/>
</dbReference>
<dbReference type="PANTHER" id="PTHR22943">
    <property type="entry name" value="7-TRANSMEMBRANE DOMAIN RECEPTOR C.ELEGANS"/>
    <property type="match status" value="1"/>
</dbReference>
<evidence type="ECO:0000256" key="3">
    <source>
        <dbReference type="ARBA" id="ARBA00022989"/>
    </source>
</evidence>
<feature type="transmembrane region" description="Helical" evidence="5">
    <location>
        <begin position="91"/>
        <end position="110"/>
    </location>
</feature>
<keyword evidence="8" id="KW-1185">Reference proteome</keyword>
<protein>
    <recommendedName>
        <fullName evidence="6">G-protein coupled receptors family 1 profile domain-containing protein</fullName>
    </recommendedName>
</protein>
<comment type="caution">
    <text evidence="7">The sequence shown here is derived from an EMBL/GenBank/DDBJ whole genome shotgun (WGS) entry which is preliminary data.</text>
</comment>
<keyword evidence="4 5" id="KW-0472">Membrane</keyword>
<accession>A0AAV5TA35</accession>
<dbReference type="AlphaFoldDB" id="A0AAV5TA35"/>
<evidence type="ECO:0000313" key="8">
    <source>
        <dbReference type="Proteomes" id="UP001432027"/>
    </source>
</evidence>
<keyword evidence="2 5" id="KW-0812">Transmembrane</keyword>
<evidence type="ECO:0000256" key="2">
    <source>
        <dbReference type="ARBA" id="ARBA00022692"/>
    </source>
</evidence>
<name>A0AAV5TA35_9BILA</name>
<feature type="transmembrane region" description="Helical" evidence="5">
    <location>
        <begin position="166"/>
        <end position="191"/>
    </location>
</feature>
<dbReference type="GO" id="GO:0016020">
    <property type="term" value="C:membrane"/>
    <property type="evidence" value="ECO:0007669"/>
    <property type="project" value="UniProtKB-SubCell"/>
</dbReference>
<evidence type="ECO:0000256" key="5">
    <source>
        <dbReference type="SAM" id="Phobius"/>
    </source>
</evidence>
<feature type="non-terminal residue" evidence="7">
    <location>
        <position position="1"/>
    </location>
</feature>
<comment type="subcellular location">
    <subcellularLocation>
        <location evidence="1">Membrane</location>
    </subcellularLocation>
</comment>
<gene>
    <name evidence="7" type="ORF">PENTCL1PPCAC_14354</name>
</gene>
<dbReference type="EMBL" id="BTSX01000004">
    <property type="protein sequence ID" value="GMS92179.1"/>
    <property type="molecule type" value="Genomic_DNA"/>
</dbReference>
<dbReference type="PROSITE" id="PS50262">
    <property type="entry name" value="G_PROTEIN_RECEP_F1_2"/>
    <property type="match status" value="1"/>
</dbReference>
<evidence type="ECO:0000313" key="7">
    <source>
        <dbReference type="EMBL" id="GMS92179.1"/>
    </source>
</evidence>
<organism evidence="7 8">
    <name type="scientific">Pristionchus entomophagus</name>
    <dbReference type="NCBI Taxonomy" id="358040"/>
    <lineage>
        <taxon>Eukaryota</taxon>
        <taxon>Metazoa</taxon>
        <taxon>Ecdysozoa</taxon>
        <taxon>Nematoda</taxon>
        <taxon>Chromadorea</taxon>
        <taxon>Rhabditida</taxon>
        <taxon>Rhabditina</taxon>
        <taxon>Diplogasteromorpha</taxon>
        <taxon>Diplogasteroidea</taxon>
        <taxon>Neodiplogasteridae</taxon>
        <taxon>Pristionchus</taxon>
    </lineage>
</organism>
<dbReference type="InterPro" id="IPR017452">
    <property type="entry name" value="GPCR_Rhodpsn_7TM"/>
</dbReference>
<sequence>SDRNKNAQLQLFRTLIVQFSIPFIFCVFPFAVIAPSPITGLGFGQTANLLEMLISIFPSVDPFVVILSMPAFRRVLSGWTDHIRQALSSHYSITVLISLLGNGLLISVVLNKTSRTLDSYRVLLVAFACMDITVSLVHAYVLPVYVTIEYGLIVFMLDTVHLPPNIGSGITYLSLFLFYESFPLLAFHFIYRYLALSR</sequence>
<proteinExistence type="predicted"/>
<keyword evidence="3 5" id="KW-1133">Transmembrane helix</keyword>
<feature type="domain" description="G-protein coupled receptors family 1 profile" evidence="6">
    <location>
        <begin position="101"/>
        <end position="198"/>
    </location>
</feature>
<dbReference type="Pfam" id="PF10326">
    <property type="entry name" value="7TM_GPCR_Str"/>
    <property type="match status" value="2"/>
</dbReference>
<feature type="transmembrane region" description="Helical" evidence="5">
    <location>
        <begin position="15"/>
        <end position="38"/>
    </location>
</feature>
<feature type="non-terminal residue" evidence="7">
    <location>
        <position position="198"/>
    </location>
</feature>
<dbReference type="Proteomes" id="UP001432027">
    <property type="component" value="Unassembled WGS sequence"/>
</dbReference>
<feature type="transmembrane region" description="Helical" evidence="5">
    <location>
        <begin position="122"/>
        <end position="146"/>
    </location>
</feature>
<feature type="transmembrane region" description="Helical" evidence="5">
    <location>
        <begin position="50"/>
        <end position="71"/>
    </location>
</feature>
<evidence type="ECO:0000256" key="1">
    <source>
        <dbReference type="ARBA" id="ARBA00004370"/>
    </source>
</evidence>
<dbReference type="PANTHER" id="PTHR22943:SF248">
    <property type="entry name" value="SEVEN TM RECEPTOR"/>
    <property type="match status" value="1"/>
</dbReference>
<reference evidence="7" key="1">
    <citation type="submission" date="2023-10" db="EMBL/GenBank/DDBJ databases">
        <title>Genome assembly of Pristionchus species.</title>
        <authorList>
            <person name="Yoshida K."/>
            <person name="Sommer R.J."/>
        </authorList>
    </citation>
    <scope>NUCLEOTIDE SEQUENCE</scope>
    <source>
        <strain evidence="7">RS0144</strain>
    </source>
</reference>
<evidence type="ECO:0000259" key="6">
    <source>
        <dbReference type="PROSITE" id="PS50262"/>
    </source>
</evidence>
<evidence type="ECO:0000256" key="4">
    <source>
        <dbReference type="ARBA" id="ARBA00023136"/>
    </source>
</evidence>